<sequence>MMNGFYWSWITRQRWLSYIDFIPPDVTCHLVIIDWSCGNLRNEPGILHSALRKKFIEKSLIDVKFTFPKTILHEFYPLRLEFFRTSEFLLHSPRSHIIFLNLSNNKQKERKIQIEVVQRNLFTSEIFEWFGQACWDTEKIQAEIELGYSKATSMEVPYFFSWWGIISVKNLLGNMWHSLTTDFGKVGIWPKVHLVINRSYSFFKRFHSLKTDVHHIFWKRRNLAQNTCKTCTINFLHLLRTHFSYKFIFSWGLSFRVYVYHVIRKVGDYSQIRLHLLVHLYLGPVKISSIHLVIKASHHSYIYISRKNVKIGTPLNPPILGSCFSKALYKWNKIFPHGLDVLQMMETGTTFLAVCCCCLVGETFMGNQKQKTLVTEILMILEMSLPKNLKEPSIKSFSSAEHICISIHTNTTSANDSIEFLAMNVPSIIALHTTLSFNISLHIPLLALVSHNLLSSYHFSLVPTELNFSSKLLHLPTQHLLALSLSNCYTVSASIITCCSQSNMTEFFVVIFSSPDYVLPIPHFLLSTIICSPQQQYQIVRVLQCHHTPCCHLINSTIYTTTSMIDCFQEKSHKGIRNTAGTTTNKTDIFGLFFSKNNKHIRK</sequence>
<comment type="caution">
    <text evidence="1">The sequence shown here is derived from an EMBL/GenBank/DDBJ whole genome shotgun (WGS) entry which is preliminary data.</text>
</comment>
<protein>
    <submittedName>
        <fullName evidence="1">Uncharacterized protein</fullName>
    </submittedName>
</protein>
<evidence type="ECO:0000313" key="2">
    <source>
        <dbReference type="Proteomes" id="UP000037035"/>
    </source>
</evidence>
<evidence type="ECO:0000313" key="1">
    <source>
        <dbReference type="EMBL" id="KNZ59104.1"/>
    </source>
</evidence>
<gene>
    <name evidence="1" type="ORF">VP01_17g6</name>
</gene>
<dbReference type="Proteomes" id="UP000037035">
    <property type="component" value="Unassembled WGS sequence"/>
</dbReference>
<keyword evidence="2" id="KW-1185">Reference proteome</keyword>
<name>A0A0L6VEE7_9BASI</name>
<dbReference type="AlphaFoldDB" id="A0A0L6VEE7"/>
<organism evidence="1 2">
    <name type="scientific">Puccinia sorghi</name>
    <dbReference type="NCBI Taxonomy" id="27349"/>
    <lineage>
        <taxon>Eukaryota</taxon>
        <taxon>Fungi</taxon>
        <taxon>Dikarya</taxon>
        <taxon>Basidiomycota</taxon>
        <taxon>Pucciniomycotina</taxon>
        <taxon>Pucciniomycetes</taxon>
        <taxon>Pucciniales</taxon>
        <taxon>Pucciniaceae</taxon>
        <taxon>Puccinia</taxon>
    </lineage>
</organism>
<accession>A0A0L6VEE7</accession>
<dbReference type="VEuPathDB" id="FungiDB:VP01_17g6"/>
<proteinExistence type="predicted"/>
<reference evidence="1 2" key="1">
    <citation type="submission" date="2015-08" db="EMBL/GenBank/DDBJ databases">
        <title>Next Generation Sequencing and Analysis of the Genome of Puccinia sorghi L Schw, the Causal Agent of Maize Common Rust.</title>
        <authorList>
            <person name="Rochi L."/>
            <person name="Burguener G."/>
            <person name="Darino M."/>
            <person name="Turjanski A."/>
            <person name="Kreff E."/>
            <person name="Dieguez M.J."/>
            <person name="Sacco F."/>
        </authorList>
    </citation>
    <scope>NUCLEOTIDE SEQUENCE [LARGE SCALE GENOMIC DNA]</scope>
    <source>
        <strain evidence="1 2">RO10H11247</strain>
    </source>
</reference>
<dbReference type="EMBL" id="LAVV01006615">
    <property type="protein sequence ID" value="KNZ59104.1"/>
    <property type="molecule type" value="Genomic_DNA"/>
</dbReference>